<evidence type="ECO:0000313" key="3">
    <source>
        <dbReference type="EMBL" id="AHH95994.1"/>
    </source>
</evidence>
<feature type="chain" id="PRO_5004873714" description="Peptidase C51 domain-containing protein" evidence="1">
    <location>
        <begin position="34"/>
        <end position="452"/>
    </location>
</feature>
<keyword evidence="1" id="KW-0732">Signal</keyword>
<protein>
    <recommendedName>
        <fullName evidence="2">Peptidase C51 domain-containing protein</fullName>
    </recommendedName>
</protein>
<evidence type="ECO:0000313" key="4">
    <source>
        <dbReference type="Proteomes" id="UP000019225"/>
    </source>
</evidence>
<dbReference type="eggNOG" id="COG3291">
    <property type="taxonomic scope" value="Bacteria"/>
</dbReference>
<organism evidence="3 4">
    <name type="scientific">Kutzneria albida DSM 43870</name>
    <dbReference type="NCBI Taxonomy" id="1449976"/>
    <lineage>
        <taxon>Bacteria</taxon>
        <taxon>Bacillati</taxon>
        <taxon>Actinomycetota</taxon>
        <taxon>Actinomycetes</taxon>
        <taxon>Pseudonocardiales</taxon>
        <taxon>Pseudonocardiaceae</taxon>
        <taxon>Kutzneria</taxon>
    </lineage>
</organism>
<proteinExistence type="predicted"/>
<name>W5WCP6_9PSEU</name>
<sequence>MSHKQISRALGALTSAGVLAGALSTILALPAQAATVTDIVNLARANLGKHNCDINSLGGRGFNGSCTPEEWCADFAKWVWQNEGAQVDGLTAAAGSFYTYGQRKGTLHTDGGYRPQPGDAVVYNYAGSGYADHVGLVTEVRGDGSIQVINGNFNGTTASNSMVAYSSGTGRVGASIAGQTISGFTSPVGVGSVPRRVGVLRNGDVKVKEGNLDSAWTTQETLGTKFKVDGNRIAALRTNGVLAVKEGGLDTPWRIVEEHVTDFSLSGGRIGALRSDGTAEVKEGLDSAWVMEDDAVKQIAVSSNRVAVLRADGTVKVKEGGLDATWKHVEDRGVQIALTNSRVGVITDSGRAEVKGGNLDAPWFAEEDNAVQLELSSNRIGVLRKDGVFRVKDGALESLWTTVDDHGRQIALGGSRIGVVRTDGTVWVKEGGLDATWQQVDDNCTEVELTQE</sequence>
<dbReference type="Pfam" id="PF05257">
    <property type="entry name" value="CHAP"/>
    <property type="match status" value="1"/>
</dbReference>
<gene>
    <name evidence="3" type="ORF">KALB_2626</name>
</gene>
<dbReference type="SUPFAM" id="SSF54001">
    <property type="entry name" value="Cysteine proteinases"/>
    <property type="match status" value="1"/>
</dbReference>
<dbReference type="AlphaFoldDB" id="W5WCP6"/>
<dbReference type="EMBL" id="CP007155">
    <property type="protein sequence ID" value="AHH95994.1"/>
    <property type="molecule type" value="Genomic_DNA"/>
</dbReference>
<dbReference type="InterPro" id="IPR007921">
    <property type="entry name" value="CHAP_dom"/>
</dbReference>
<evidence type="ECO:0000259" key="2">
    <source>
        <dbReference type="PROSITE" id="PS50911"/>
    </source>
</evidence>
<reference evidence="3 4" key="1">
    <citation type="journal article" date="2014" name="BMC Genomics">
        <title>Complete genome sequence of producer of the glycopeptide antibiotic Aculeximycin Kutzneria albida DSM 43870T, a representative of minor genus of Pseudonocardiaceae.</title>
        <authorList>
            <person name="Rebets Y."/>
            <person name="Tokovenko B."/>
            <person name="Lushchyk I."/>
            <person name="Ruckert C."/>
            <person name="Zaburannyi N."/>
            <person name="Bechthold A."/>
            <person name="Kalinowski J."/>
            <person name="Luzhetskyy A."/>
        </authorList>
    </citation>
    <scope>NUCLEOTIDE SEQUENCE [LARGE SCALE GENOMIC DNA]</scope>
    <source>
        <strain evidence="3">DSM 43870</strain>
    </source>
</reference>
<dbReference type="HOGENOM" id="CLU_605180_0_0_11"/>
<dbReference type="KEGG" id="kal:KALB_2626"/>
<dbReference type="Gene3D" id="3.90.1720.10">
    <property type="entry name" value="endopeptidase domain like (from Nostoc punctiforme)"/>
    <property type="match status" value="1"/>
</dbReference>
<dbReference type="Proteomes" id="UP000019225">
    <property type="component" value="Chromosome"/>
</dbReference>
<accession>W5WCP6</accession>
<dbReference type="RefSeq" id="WP_051912969.1">
    <property type="nucleotide sequence ID" value="NZ_CP007155.1"/>
</dbReference>
<feature type="signal peptide" evidence="1">
    <location>
        <begin position="1"/>
        <end position="33"/>
    </location>
</feature>
<evidence type="ECO:0000256" key="1">
    <source>
        <dbReference type="SAM" id="SignalP"/>
    </source>
</evidence>
<dbReference type="InterPro" id="IPR038765">
    <property type="entry name" value="Papain-like_cys_pep_sf"/>
</dbReference>
<dbReference type="eggNOG" id="COG5640">
    <property type="taxonomic scope" value="Bacteria"/>
</dbReference>
<dbReference type="OrthoDB" id="9815928at2"/>
<dbReference type="PROSITE" id="PS50911">
    <property type="entry name" value="CHAP"/>
    <property type="match status" value="1"/>
</dbReference>
<feature type="domain" description="Peptidase C51" evidence="2">
    <location>
        <begin position="47"/>
        <end position="186"/>
    </location>
</feature>
<keyword evidence="4" id="KW-1185">Reference proteome</keyword>